<dbReference type="Proteomes" id="UP000294743">
    <property type="component" value="Unassembled WGS sequence"/>
</dbReference>
<organism evidence="3 4">
    <name type="scientific">Breznakia blatticola</name>
    <dbReference type="NCBI Taxonomy" id="1754012"/>
    <lineage>
        <taxon>Bacteria</taxon>
        <taxon>Bacillati</taxon>
        <taxon>Bacillota</taxon>
        <taxon>Erysipelotrichia</taxon>
        <taxon>Erysipelotrichales</taxon>
        <taxon>Erysipelotrichaceae</taxon>
        <taxon>Breznakia</taxon>
    </lineage>
</organism>
<dbReference type="PANTHER" id="PTHR34216">
    <property type="match status" value="1"/>
</dbReference>
<dbReference type="AlphaFoldDB" id="A0A4R7ZVC3"/>
<reference evidence="3 4" key="1">
    <citation type="submission" date="2019-03" db="EMBL/GenBank/DDBJ databases">
        <title>Genomic Encyclopedia of Type Strains, Phase IV (KMG-IV): sequencing the most valuable type-strain genomes for metagenomic binning, comparative biology and taxonomic classification.</title>
        <authorList>
            <person name="Goeker M."/>
        </authorList>
    </citation>
    <scope>NUCLEOTIDE SEQUENCE [LARGE SCALE GENOMIC DNA]</scope>
    <source>
        <strain evidence="3 4">DSM 28867</strain>
    </source>
</reference>
<accession>A0A4R7ZVC3</accession>
<evidence type="ECO:0000313" key="4">
    <source>
        <dbReference type="Proteomes" id="UP000294743"/>
    </source>
</evidence>
<gene>
    <name evidence="3" type="ORF">EDD63_1108</name>
</gene>
<proteinExistence type="predicted"/>
<evidence type="ECO:0000259" key="2">
    <source>
        <dbReference type="PROSITE" id="PS51677"/>
    </source>
</evidence>
<name>A0A4R7ZVC3_9FIRM</name>
<dbReference type="PANTHER" id="PTHR34216:SF7">
    <property type="entry name" value="POLY-BETA-1,6-N-ACETYL-D-GLUCOSAMINE N-DEACETYLASE"/>
    <property type="match status" value="1"/>
</dbReference>
<dbReference type="SUPFAM" id="SSF88713">
    <property type="entry name" value="Glycoside hydrolase/deacetylase"/>
    <property type="match status" value="1"/>
</dbReference>
<dbReference type="InterPro" id="IPR002509">
    <property type="entry name" value="NODB_dom"/>
</dbReference>
<dbReference type="InterPro" id="IPR011330">
    <property type="entry name" value="Glyco_hydro/deAcase_b/a-brl"/>
</dbReference>
<evidence type="ECO:0000256" key="1">
    <source>
        <dbReference type="ARBA" id="ARBA00022729"/>
    </source>
</evidence>
<dbReference type="GO" id="GO:0016810">
    <property type="term" value="F:hydrolase activity, acting on carbon-nitrogen (but not peptide) bonds"/>
    <property type="evidence" value="ECO:0007669"/>
    <property type="project" value="InterPro"/>
</dbReference>
<dbReference type="InterPro" id="IPR051398">
    <property type="entry name" value="Polysacch_Deacetylase"/>
</dbReference>
<dbReference type="Pfam" id="PF01522">
    <property type="entry name" value="Polysacc_deac_1"/>
    <property type="match status" value="1"/>
</dbReference>
<dbReference type="OrthoDB" id="9778320at2"/>
<feature type="domain" description="NodB homology" evidence="2">
    <location>
        <begin position="101"/>
        <end position="262"/>
    </location>
</feature>
<sequence length="262" mass="30586">MKHVIRFLKSLLVVCLSLFSLITFKTVILHYTRTDGVAILGYHGVVSDEQKKTIYTNDPYKMSVSEFDEQMSYLAKNGYHSLSMDELYRYVEDKNYQLPKKSVVITFDDGYENVLTNAYPILQKYNLQATTFLIGKKVTSNLDGYLKLSDIQNDETMQFYSHSFDLHHKASGFDRKKIDVISLADIADDFQSNQGVIDQSYFAFPYGRTKAGIEEILQSYDVKLAFGYNQNRKMIREDNRYLLPRYFMFARMPFAYFTWLVS</sequence>
<protein>
    <submittedName>
        <fullName evidence="3">Polysaccharide deacetylase</fullName>
    </submittedName>
</protein>
<dbReference type="Gene3D" id="3.20.20.370">
    <property type="entry name" value="Glycoside hydrolase/deacetylase"/>
    <property type="match status" value="1"/>
</dbReference>
<comment type="caution">
    <text evidence="3">The sequence shown here is derived from an EMBL/GenBank/DDBJ whole genome shotgun (WGS) entry which is preliminary data.</text>
</comment>
<evidence type="ECO:0000313" key="3">
    <source>
        <dbReference type="EMBL" id="TDW20788.1"/>
    </source>
</evidence>
<dbReference type="GO" id="GO:0005975">
    <property type="term" value="P:carbohydrate metabolic process"/>
    <property type="evidence" value="ECO:0007669"/>
    <property type="project" value="InterPro"/>
</dbReference>
<dbReference type="PROSITE" id="PS51677">
    <property type="entry name" value="NODB"/>
    <property type="match status" value="1"/>
</dbReference>
<keyword evidence="4" id="KW-1185">Reference proteome</keyword>
<keyword evidence="1" id="KW-0732">Signal</keyword>
<dbReference type="EMBL" id="SODD01000010">
    <property type="protein sequence ID" value="TDW20788.1"/>
    <property type="molecule type" value="Genomic_DNA"/>
</dbReference>